<keyword evidence="1" id="KW-0812">Transmembrane</keyword>
<dbReference type="Proteomes" id="UP001243717">
    <property type="component" value="Unassembled WGS sequence"/>
</dbReference>
<keyword evidence="1" id="KW-1133">Transmembrane helix</keyword>
<organism evidence="2 3">
    <name type="scientific">Thalassobacterium sedimentorum</name>
    <dbReference type="NCBI Taxonomy" id="3041258"/>
    <lineage>
        <taxon>Bacteria</taxon>
        <taxon>Pseudomonadati</taxon>
        <taxon>Verrucomicrobiota</taxon>
        <taxon>Opitutia</taxon>
        <taxon>Puniceicoccales</taxon>
        <taxon>Coraliomargaritaceae</taxon>
        <taxon>Thalassobacterium</taxon>
    </lineage>
</organism>
<evidence type="ECO:0000313" key="3">
    <source>
        <dbReference type="Proteomes" id="UP001243717"/>
    </source>
</evidence>
<dbReference type="RefSeq" id="WP_308986511.1">
    <property type="nucleotide sequence ID" value="NZ_JARXIC010000044.1"/>
</dbReference>
<reference evidence="2 3" key="1">
    <citation type="submission" date="2023-04" db="EMBL/GenBank/DDBJ databases">
        <title>A novel bacteria isolated from coastal sediment.</title>
        <authorList>
            <person name="Liu X.-J."/>
            <person name="Du Z.-J."/>
        </authorList>
    </citation>
    <scope>NUCLEOTIDE SEQUENCE [LARGE SCALE GENOMIC DNA]</scope>
    <source>
        <strain evidence="2 3">SDUM461004</strain>
    </source>
</reference>
<keyword evidence="1" id="KW-0472">Membrane</keyword>
<feature type="transmembrane region" description="Helical" evidence="1">
    <location>
        <begin position="13"/>
        <end position="30"/>
    </location>
</feature>
<protein>
    <submittedName>
        <fullName evidence="2">Uncharacterized protein</fullName>
    </submittedName>
</protein>
<evidence type="ECO:0000313" key="2">
    <source>
        <dbReference type="EMBL" id="MDQ8196068.1"/>
    </source>
</evidence>
<gene>
    <name evidence="2" type="ORF">QEH59_16655</name>
</gene>
<dbReference type="EMBL" id="JARXIC010000044">
    <property type="protein sequence ID" value="MDQ8196068.1"/>
    <property type="molecule type" value="Genomic_DNA"/>
</dbReference>
<sequence>MEILQEAIASRNVVVWIILLVLLILFIKILKSAGKGLVILLICLGLVFMFAKIFPGLLDPLVDFVRGGWLGDSRPSQPW</sequence>
<feature type="transmembrane region" description="Helical" evidence="1">
    <location>
        <begin position="37"/>
        <end position="58"/>
    </location>
</feature>
<comment type="caution">
    <text evidence="2">The sequence shown here is derived from an EMBL/GenBank/DDBJ whole genome shotgun (WGS) entry which is preliminary data.</text>
</comment>
<evidence type="ECO:0000256" key="1">
    <source>
        <dbReference type="SAM" id="Phobius"/>
    </source>
</evidence>
<proteinExistence type="predicted"/>
<accession>A0ABU1APC7</accession>
<name>A0ABU1APC7_9BACT</name>
<keyword evidence="3" id="KW-1185">Reference proteome</keyword>